<dbReference type="OrthoDB" id="7432392at2"/>
<accession>A0A371BHD5</accession>
<organism evidence="1 2">
    <name type="scientific">Sphingorhabdus pulchriflava</name>
    <dbReference type="NCBI Taxonomy" id="2292257"/>
    <lineage>
        <taxon>Bacteria</taxon>
        <taxon>Pseudomonadati</taxon>
        <taxon>Pseudomonadota</taxon>
        <taxon>Alphaproteobacteria</taxon>
        <taxon>Sphingomonadales</taxon>
        <taxon>Sphingomonadaceae</taxon>
        <taxon>Sphingorhabdus</taxon>
    </lineage>
</organism>
<evidence type="ECO:0000313" key="1">
    <source>
        <dbReference type="EMBL" id="RDV06813.1"/>
    </source>
</evidence>
<reference evidence="2" key="1">
    <citation type="submission" date="2018-08" db="EMBL/GenBank/DDBJ databases">
        <authorList>
            <person name="Kim S.-J."/>
            <person name="Jung G.-Y."/>
        </authorList>
    </citation>
    <scope>NUCLEOTIDE SEQUENCE [LARGE SCALE GENOMIC DNA]</scope>
    <source>
        <strain evidence="2">GY_G</strain>
    </source>
</reference>
<dbReference type="AlphaFoldDB" id="A0A371BHD5"/>
<dbReference type="EMBL" id="QRGP01000001">
    <property type="protein sequence ID" value="RDV06813.1"/>
    <property type="molecule type" value="Genomic_DNA"/>
</dbReference>
<name>A0A371BHD5_9SPHN</name>
<comment type="caution">
    <text evidence="1">The sequence shown here is derived from an EMBL/GenBank/DDBJ whole genome shotgun (WGS) entry which is preliminary data.</text>
</comment>
<gene>
    <name evidence="1" type="ORF">DXH95_05270</name>
</gene>
<dbReference type="Proteomes" id="UP000263833">
    <property type="component" value="Unassembled WGS sequence"/>
</dbReference>
<proteinExistence type="predicted"/>
<protein>
    <submittedName>
        <fullName evidence="1">Pilus assembly protein</fullName>
    </submittedName>
</protein>
<keyword evidence="2" id="KW-1185">Reference proteome</keyword>
<evidence type="ECO:0000313" key="2">
    <source>
        <dbReference type="Proteomes" id="UP000263833"/>
    </source>
</evidence>
<sequence>MIDTRKNTEKFRNFAVELRNDRSGLALVEFAISLPFFMGLAVAGLETANYAATTMQVNQIVVHVADNAARMGANSLLTAKRVSEIDINDVFTGARHEGRGLTIDGFHPYLDPGTNQIVARGNARIFLSSVEPVANPNPSNKFRIRWQRCSGPGTHYQPLYGKPGTHGNVDGIGPAGRQVTAPEYGAVMFAEIHYHFRPMLDIGFSNLVEKEIVATSAMIVRDSRDFTQIYNAEGVTPSTCS</sequence>